<feature type="repeat" description="TPR" evidence="3">
    <location>
        <begin position="132"/>
        <end position="165"/>
    </location>
</feature>
<dbReference type="PANTHER" id="PTHR44186:SF1">
    <property type="entry name" value="BARDET-BIEDL SYNDROME 4 PROTEIN"/>
    <property type="match status" value="1"/>
</dbReference>
<evidence type="ECO:0000256" key="1">
    <source>
        <dbReference type="ARBA" id="ARBA00022737"/>
    </source>
</evidence>
<reference evidence="4 5" key="1">
    <citation type="journal article" date="2012" name="J. Bacteriol.">
        <title>Draft Genome Sequence of the Soil Bacterium Burkholderia terrae Strain BS001, Which Interacts with Fungal Surface Structures.</title>
        <authorList>
            <person name="Nazir R."/>
            <person name="Hansen M.A."/>
            <person name="Sorensen S."/>
            <person name="van Elsas J.D."/>
        </authorList>
    </citation>
    <scope>NUCLEOTIDE SEQUENCE [LARGE SCALE GENOMIC DNA]</scope>
    <source>
        <strain evidence="4 5">BS001</strain>
    </source>
</reference>
<dbReference type="PROSITE" id="PS50005">
    <property type="entry name" value="TPR"/>
    <property type="match status" value="1"/>
</dbReference>
<keyword evidence="1" id="KW-0677">Repeat</keyword>
<keyword evidence="2 3" id="KW-0802">TPR repeat</keyword>
<dbReference type="Proteomes" id="UP000004980">
    <property type="component" value="Unassembled WGS sequence"/>
</dbReference>
<dbReference type="SUPFAM" id="SSF48452">
    <property type="entry name" value="TPR-like"/>
    <property type="match status" value="1"/>
</dbReference>
<sequence length="333" mass="37445">MESWFYHFYTDDFDSAKAKLSAQIEKAEDSKKSGLQAWLLYIDVKKDRDQGFGTLLKFAADNPADASVQSLTMSFLTWEEHYADAIALHSRLSSEIAADSRVVKALAECHVASAHPQEAIGLLTSQKNAENPEFALMVADIYKTDGKFDEAMDVLHKALELQPSHERMRFHFALLAIEKNKYEISFYLLSSLKYDFPKNSEYWGYFGNACLGLELYDLALAAYKQADELAKGEASWIAGNIGNLLTNKGLPTEAILHLKRAMKIDENSQYAFDRMASALKKKEEEEKLAQKKKLEGKLLFQEYESEREKVRANALALSQGLSALLMGASTPNQ</sequence>
<organism evidence="4 5">
    <name type="scientific">Paraburkholderia hospita</name>
    <dbReference type="NCBI Taxonomy" id="169430"/>
    <lineage>
        <taxon>Bacteria</taxon>
        <taxon>Pseudomonadati</taxon>
        <taxon>Pseudomonadota</taxon>
        <taxon>Betaproteobacteria</taxon>
        <taxon>Burkholderiales</taxon>
        <taxon>Burkholderiaceae</taxon>
        <taxon>Paraburkholderia</taxon>
    </lineage>
</organism>
<comment type="caution">
    <text evidence="4">The sequence shown here is derived from an EMBL/GenBank/DDBJ whole genome shotgun (WGS) entry which is preliminary data.</text>
</comment>
<evidence type="ECO:0008006" key="6">
    <source>
        <dbReference type="Google" id="ProtNLM"/>
    </source>
</evidence>
<dbReference type="SUPFAM" id="SSF81901">
    <property type="entry name" value="HCP-like"/>
    <property type="match status" value="1"/>
</dbReference>
<proteinExistence type="predicted"/>
<dbReference type="Gene3D" id="1.25.40.10">
    <property type="entry name" value="Tetratricopeptide repeat domain"/>
    <property type="match status" value="2"/>
</dbReference>
<name>A0ABN0FJF6_9BURK</name>
<accession>A0ABN0FJF6</accession>
<keyword evidence="5" id="KW-1185">Reference proteome</keyword>
<evidence type="ECO:0000313" key="5">
    <source>
        <dbReference type="Proteomes" id="UP000004980"/>
    </source>
</evidence>
<dbReference type="RefSeq" id="WP_007584252.1">
    <property type="nucleotide sequence ID" value="NZ_AKAU01000108.1"/>
</dbReference>
<dbReference type="GeneID" id="55533285"/>
<gene>
    <name evidence="4" type="ORF">WQE_20671</name>
</gene>
<evidence type="ECO:0000313" key="4">
    <source>
        <dbReference type="EMBL" id="EIM98828.1"/>
    </source>
</evidence>
<evidence type="ECO:0000256" key="3">
    <source>
        <dbReference type="PROSITE-ProRule" id="PRU00339"/>
    </source>
</evidence>
<dbReference type="Pfam" id="PF13181">
    <property type="entry name" value="TPR_8"/>
    <property type="match status" value="1"/>
</dbReference>
<dbReference type="EMBL" id="AKAU01000108">
    <property type="protein sequence ID" value="EIM98828.1"/>
    <property type="molecule type" value="Genomic_DNA"/>
</dbReference>
<dbReference type="PANTHER" id="PTHR44186">
    <property type="match status" value="1"/>
</dbReference>
<protein>
    <recommendedName>
        <fullName evidence="6">Tetratricopeptide repeat-containing protein</fullName>
    </recommendedName>
</protein>
<dbReference type="SMART" id="SM00028">
    <property type="entry name" value="TPR"/>
    <property type="match status" value="3"/>
</dbReference>
<dbReference type="InterPro" id="IPR011990">
    <property type="entry name" value="TPR-like_helical_dom_sf"/>
</dbReference>
<dbReference type="Pfam" id="PF13429">
    <property type="entry name" value="TPR_15"/>
    <property type="match status" value="1"/>
</dbReference>
<dbReference type="InterPro" id="IPR019734">
    <property type="entry name" value="TPR_rpt"/>
</dbReference>
<evidence type="ECO:0000256" key="2">
    <source>
        <dbReference type="ARBA" id="ARBA00022803"/>
    </source>
</evidence>